<evidence type="ECO:0000256" key="1">
    <source>
        <dbReference type="SAM" id="Phobius"/>
    </source>
</evidence>
<keyword evidence="1" id="KW-0812">Transmembrane</keyword>
<dbReference type="STRING" id="212717.CTC_00853"/>
<evidence type="ECO:0000313" key="3">
    <source>
        <dbReference type="Proteomes" id="UP000001412"/>
    </source>
</evidence>
<dbReference type="OrthoDB" id="4966203at2"/>
<feature type="transmembrane region" description="Helical" evidence="1">
    <location>
        <begin position="12"/>
        <end position="32"/>
    </location>
</feature>
<dbReference type="HOGENOM" id="CLU_070751_3_0_9"/>
<evidence type="ECO:0000313" key="2">
    <source>
        <dbReference type="EMBL" id="AAO35451.1"/>
    </source>
</evidence>
<reference evidence="2 3" key="1">
    <citation type="journal article" date="2003" name="Proc. Natl. Acad. Sci. U.S.A.">
        <title>The genome sequence of Clostridium tetani, the causative agent of tetanus disease.</title>
        <authorList>
            <person name="Brueggemann H."/>
            <person name="Baumer S."/>
            <person name="Fricke W.F."/>
            <person name="Wiezer A."/>
            <person name="Liesegang H."/>
            <person name="Decker I."/>
            <person name="Herzberg C."/>
            <person name="Martinez-Arias R."/>
            <person name="Merkl R."/>
            <person name="Henne A."/>
            <person name="Gottschalk G."/>
        </authorList>
    </citation>
    <scope>NUCLEOTIDE SEQUENCE [LARGE SCALE GENOMIC DNA]</scope>
    <source>
        <strain evidence="3">Massachusetts / E88</strain>
    </source>
</reference>
<dbReference type="EMBL" id="AE015927">
    <property type="protein sequence ID" value="AAO35451.1"/>
    <property type="molecule type" value="Genomic_DNA"/>
</dbReference>
<feature type="transmembrane region" description="Helical" evidence="1">
    <location>
        <begin position="171"/>
        <end position="193"/>
    </location>
</feature>
<feature type="transmembrane region" description="Helical" evidence="1">
    <location>
        <begin position="70"/>
        <end position="92"/>
    </location>
</feature>
<keyword evidence="1" id="KW-0472">Membrane</keyword>
<dbReference type="InterPro" id="IPR014509">
    <property type="entry name" value="YjdF-like"/>
</dbReference>
<proteinExistence type="predicted"/>
<keyword evidence="3" id="KW-1185">Reference proteome</keyword>
<protein>
    <submittedName>
        <fullName evidence="2">Membrane-spanning protein</fullName>
    </submittedName>
</protein>
<gene>
    <name evidence="2" type="ordered locus">CTC_00853</name>
</gene>
<dbReference type="KEGG" id="ctc:CTC_00853"/>
<feature type="transmembrane region" description="Helical" evidence="1">
    <location>
        <begin position="38"/>
        <end position="58"/>
    </location>
</feature>
<dbReference type="Proteomes" id="UP000001412">
    <property type="component" value="Chromosome"/>
</dbReference>
<sequence>MGGVKMETYPKYYIEIIIYLIRILFLIKGINYLIIEDFYFALISFSSIVLTFFSFIYFKLFKKTLDNKLNLSVVIFIFISLYLGTLSGFYKFTWWDTMLHFVSGIILGFFSIDILQNLIKDKNLLKKLPKKFIFLYIISFVALGCVLWEIYEFAIDSLLGLDMQGSSFTGVTDTMIDLIAGTLGGMLTAFTNYHKISESINSN</sequence>
<feature type="transmembrane region" description="Helical" evidence="1">
    <location>
        <begin position="131"/>
        <end position="151"/>
    </location>
</feature>
<accession>Q896Y9</accession>
<organism evidence="2 3">
    <name type="scientific">Clostridium tetani (strain Massachusetts / E88)</name>
    <dbReference type="NCBI Taxonomy" id="212717"/>
    <lineage>
        <taxon>Bacteria</taxon>
        <taxon>Bacillati</taxon>
        <taxon>Bacillota</taxon>
        <taxon>Clostridia</taxon>
        <taxon>Eubacteriales</taxon>
        <taxon>Clostridiaceae</taxon>
        <taxon>Clostridium</taxon>
    </lineage>
</organism>
<feature type="transmembrane region" description="Helical" evidence="1">
    <location>
        <begin position="98"/>
        <end position="119"/>
    </location>
</feature>
<dbReference type="Pfam" id="PF09997">
    <property type="entry name" value="DUF2238"/>
    <property type="match status" value="1"/>
</dbReference>
<name>Q896Y9_CLOTE</name>
<dbReference type="AlphaFoldDB" id="Q896Y9"/>
<keyword evidence="1" id="KW-1133">Transmembrane helix</keyword>